<dbReference type="InterPro" id="IPR012332">
    <property type="entry name" value="Autotransporter_pectin_lyase_C"/>
</dbReference>
<dbReference type="InterPro" id="IPR005546">
    <property type="entry name" value="Autotransporte_beta"/>
</dbReference>
<dbReference type="Proteomes" id="UP001177527">
    <property type="component" value="Chromosome"/>
</dbReference>
<dbReference type="SUPFAM" id="SSF103515">
    <property type="entry name" value="Autotransporter"/>
    <property type="match status" value="1"/>
</dbReference>
<organism evidence="4 5">
    <name type="scientific">Kluyvera intermedia</name>
    <name type="common">Enterobacter intermedius</name>
    <dbReference type="NCBI Taxonomy" id="61648"/>
    <lineage>
        <taxon>Bacteria</taxon>
        <taxon>Pseudomonadati</taxon>
        <taxon>Pseudomonadota</taxon>
        <taxon>Gammaproteobacteria</taxon>
        <taxon>Enterobacterales</taxon>
        <taxon>Enterobacteriaceae</taxon>
        <taxon>Kluyvera</taxon>
    </lineage>
</organism>
<feature type="domain" description="Autotransporter" evidence="3">
    <location>
        <begin position="736"/>
        <end position="1019"/>
    </location>
</feature>
<sequence>MLHQNRYSRIALAVSAALATFALPVHAARIDFDSLPSSGLVSDLPAELRVLIPATANASYQKNNGNPNYIYQYDPGNIQIYGNNVTLNGPGAEAFEHSLMVLRNSTSGSAGVVLGDDLTIYTKSKVSTNDGKDVDGIRTHGTNTPDNPIFIITGDRTKIYVNGYSGDGINAGYSSYSQGYLGSANIYVGDELYIETTGFQGRGISANAMKNASVVKNNIIVGDKAHIVTRGNSAEGVRTSQNGAYVRLGDNTTIETYGTSSHGLYAASLSTIDLGKYTTITTDQSRAYGMYVSNGTVNLDEHASIKTNGIDGHGIYSYGATGVANVGENSAIFTQGSGAHGVYAYSSGTVNLANNISIAANSAEKSASKAPAGLYAISRGKINLAGNTTLTMAGNNDSQSYAILAESGGMVDGSAGGQLNIKGDLLAAGAIAATSSLPLQNSAITLNMTNESIWNGASYITSTAAGTGNISVSMTDATWNMSNSSTLTHLTLNSGSIVNFQHVDPDSWQSLTINEDFTGDGGKLVFNTVLYNDVSETDKLIVNGNTSGNALVAVRNIGGNGAQTVEGIEIISVGGQSDGVFEKEGRIVAGGYDYNVVQKGNNWYLTSLLEPTDPVDPPPPDPVDPPPPDPVDPPPPDPVDPPPPDPVDPPPPDPVDPPPPDPVDPPPPDPVDPVDPVDPQDPVDPTPPVPPAPPGEHQYRPEYGSYMANNYAANTMFITRLHDRLGETQYTDMLTGEKKVTSLWLRNVGGHTRFKDASGRLSTQSNRYVMQLGGDIAQWSSDGLDRWHIGAMAGYGNSRSRTESSLTQYRSRGQVTGYSVGLYGTWYANETDKTGTYVDTWALYNWFDNKVMGEHLATEKYKSSGITASIEAGYSFKVSENERNSYWIQPKAQVIWMDVQADSHREANGTQVKDKTDGNVMTRLGVKAYINGHHPIDDGKSREFQPFIEANWIHNTQMTRVKMDDVSNEMHGAKNIGELKLGVEGQITPRLNMWGNVAQQIGDKGYSDTQGMLGVKYSF</sequence>
<accession>A0AA95JUF7</accession>
<dbReference type="AlphaFoldDB" id="A0AA95JUF7"/>
<evidence type="ECO:0000256" key="1">
    <source>
        <dbReference type="SAM" id="MobiDB-lite"/>
    </source>
</evidence>
<feature type="compositionally biased region" description="Pro residues" evidence="1">
    <location>
        <begin position="614"/>
        <end position="673"/>
    </location>
</feature>
<reference evidence="4" key="1">
    <citation type="submission" date="2023-04" db="EMBL/GenBank/DDBJ databases">
        <title>APH(3)-Id, a novel chromosomal aminoglycoside phosphotransferase, identified from an environmental isolate of Kluyvera intermedia DW18.</title>
        <authorList>
            <person name="Sha Y."/>
        </authorList>
    </citation>
    <scope>NUCLEOTIDE SEQUENCE</scope>
    <source>
        <strain evidence="4">DW18</strain>
    </source>
</reference>
<dbReference type="Gene3D" id="2.40.128.130">
    <property type="entry name" value="Autotransporter beta-domain"/>
    <property type="match status" value="1"/>
</dbReference>
<feature type="signal peptide" evidence="2">
    <location>
        <begin position="1"/>
        <end position="27"/>
    </location>
</feature>
<protein>
    <submittedName>
        <fullName evidence="4">Autotransporter outer membrane beta-barrel domain-containing protein</fullName>
    </submittedName>
</protein>
<feature type="region of interest" description="Disordered" evidence="1">
    <location>
        <begin position="607"/>
        <end position="702"/>
    </location>
</feature>
<feature type="compositionally biased region" description="Pro residues" evidence="1">
    <location>
        <begin position="682"/>
        <end position="694"/>
    </location>
</feature>
<dbReference type="InterPro" id="IPR050909">
    <property type="entry name" value="Bact_Autotransporter_VF"/>
</dbReference>
<dbReference type="SUPFAM" id="SSF51126">
    <property type="entry name" value="Pectin lyase-like"/>
    <property type="match status" value="1"/>
</dbReference>
<dbReference type="Pfam" id="PF18883">
    <property type="entry name" value="AC_1"/>
    <property type="match status" value="1"/>
</dbReference>
<proteinExistence type="predicted"/>
<evidence type="ECO:0000256" key="2">
    <source>
        <dbReference type="SAM" id="SignalP"/>
    </source>
</evidence>
<dbReference type="PANTHER" id="PTHR12338">
    <property type="entry name" value="AUTOTRANSPORTER"/>
    <property type="match status" value="1"/>
</dbReference>
<dbReference type="InterPro" id="IPR006315">
    <property type="entry name" value="OM_autotransptr_brl_dom"/>
</dbReference>
<dbReference type="Pfam" id="PF03797">
    <property type="entry name" value="Autotransporter"/>
    <property type="match status" value="1"/>
</dbReference>
<dbReference type="GO" id="GO:0019867">
    <property type="term" value="C:outer membrane"/>
    <property type="evidence" value="ECO:0007669"/>
    <property type="project" value="InterPro"/>
</dbReference>
<keyword evidence="2" id="KW-0732">Signal</keyword>
<dbReference type="NCBIfam" id="TIGR01414">
    <property type="entry name" value="autotrans_barl"/>
    <property type="match status" value="1"/>
</dbReference>
<dbReference type="PROSITE" id="PS51208">
    <property type="entry name" value="AUTOTRANSPORTER"/>
    <property type="match status" value="1"/>
</dbReference>
<dbReference type="PANTHER" id="PTHR12338:SF5">
    <property type="entry name" value="ANTIGEN 43-RELATED"/>
    <property type="match status" value="1"/>
</dbReference>
<evidence type="ECO:0000259" key="3">
    <source>
        <dbReference type="PROSITE" id="PS51208"/>
    </source>
</evidence>
<dbReference type="InterPro" id="IPR036709">
    <property type="entry name" value="Autotransporte_beta_dom_sf"/>
</dbReference>
<dbReference type="SMART" id="SM00869">
    <property type="entry name" value="Autotransporter"/>
    <property type="match status" value="1"/>
</dbReference>
<dbReference type="EMBL" id="CP123488">
    <property type="protein sequence ID" value="WGL56177.1"/>
    <property type="molecule type" value="Genomic_DNA"/>
</dbReference>
<evidence type="ECO:0000313" key="4">
    <source>
        <dbReference type="EMBL" id="WGL56177.1"/>
    </source>
</evidence>
<dbReference type="InterPro" id="IPR043990">
    <property type="entry name" value="AC_1"/>
</dbReference>
<dbReference type="InterPro" id="IPR011050">
    <property type="entry name" value="Pectin_lyase_fold/virulence"/>
</dbReference>
<feature type="chain" id="PRO_5041724934" evidence="2">
    <location>
        <begin position="28"/>
        <end position="1019"/>
    </location>
</feature>
<dbReference type="Gene3D" id="2.160.20.20">
    <property type="match status" value="1"/>
</dbReference>
<gene>
    <name evidence="4" type="ORF">QBD33_21790</name>
</gene>
<name>A0AA95JUF7_KLUIN</name>
<evidence type="ECO:0000313" key="5">
    <source>
        <dbReference type="Proteomes" id="UP001177527"/>
    </source>
</evidence>
<dbReference type="RefSeq" id="WP_280556852.1">
    <property type="nucleotide sequence ID" value="NZ_CP123488.1"/>
</dbReference>
<dbReference type="CDD" id="cd01344">
    <property type="entry name" value="PL2_Passenger_AT"/>
    <property type="match status" value="1"/>
</dbReference>